<dbReference type="SMART" id="SM00355">
    <property type="entry name" value="ZnF_C2H2"/>
    <property type="match status" value="2"/>
</dbReference>
<evidence type="ECO:0000313" key="3">
    <source>
        <dbReference type="EMBL" id="OCH95276.1"/>
    </source>
</evidence>
<feature type="compositionally biased region" description="Acidic residues" evidence="1">
    <location>
        <begin position="80"/>
        <end position="93"/>
    </location>
</feature>
<protein>
    <recommendedName>
        <fullName evidence="2">C2H2-type domain-containing protein</fullName>
    </recommendedName>
</protein>
<dbReference type="OrthoDB" id="3437960at2759"/>
<feature type="domain" description="C2H2-type" evidence="2">
    <location>
        <begin position="99"/>
        <end position="123"/>
    </location>
</feature>
<evidence type="ECO:0000313" key="4">
    <source>
        <dbReference type="Proteomes" id="UP000250043"/>
    </source>
</evidence>
<sequence length="221" mass="25411">MGRRLVSNESLDGSARPQQLRLPMGCYGPDQRAYGRKTYRSCWAECSQSGCDDETATLVDEDSADDQQSVYSSSVSNDGDTTEVEEEDQEVEASAEPDFTCLVGDCYESFDSDWERRQHMDSHFEYGKKYQCTLCDVEFTHREDLEMHCKEAGAGACLEFMKVVGSGAEARLLGWEYFRLPKTMHWFWEPQYIGYVRRPRSNDPLMAERTSYRQLYGLPLD</sequence>
<dbReference type="Proteomes" id="UP000250043">
    <property type="component" value="Unassembled WGS sequence"/>
</dbReference>
<reference evidence="3 4" key="1">
    <citation type="submission" date="2016-07" db="EMBL/GenBank/DDBJ databases">
        <title>Draft genome of the white-rot fungus Obba rivulosa 3A-2.</title>
        <authorList>
            <consortium name="DOE Joint Genome Institute"/>
            <person name="Miettinen O."/>
            <person name="Riley R."/>
            <person name="Acob R."/>
            <person name="Barry K."/>
            <person name="Cullen D."/>
            <person name="De Vries R."/>
            <person name="Hainaut M."/>
            <person name="Hatakka A."/>
            <person name="Henrissat B."/>
            <person name="Hilden K."/>
            <person name="Kuo R."/>
            <person name="Labutti K."/>
            <person name="Lipzen A."/>
            <person name="Makela M.R."/>
            <person name="Sandor L."/>
            <person name="Spatafora J.W."/>
            <person name="Grigoriev I.V."/>
            <person name="Hibbett D.S."/>
        </authorList>
    </citation>
    <scope>NUCLEOTIDE SEQUENCE [LARGE SCALE GENOMIC DNA]</scope>
    <source>
        <strain evidence="3 4">3A-2</strain>
    </source>
</reference>
<evidence type="ECO:0000259" key="2">
    <source>
        <dbReference type="SMART" id="SM00355"/>
    </source>
</evidence>
<feature type="region of interest" description="Disordered" evidence="1">
    <location>
        <begin position="1"/>
        <end position="22"/>
    </location>
</feature>
<evidence type="ECO:0000256" key="1">
    <source>
        <dbReference type="SAM" id="MobiDB-lite"/>
    </source>
</evidence>
<dbReference type="AlphaFoldDB" id="A0A8E2DTA2"/>
<gene>
    <name evidence="3" type="ORF">OBBRIDRAFT_800673</name>
</gene>
<dbReference type="Gene3D" id="3.30.160.60">
    <property type="entry name" value="Classic Zinc Finger"/>
    <property type="match status" value="1"/>
</dbReference>
<feature type="region of interest" description="Disordered" evidence="1">
    <location>
        <begin position="62"/>
        <end position="93"/>
    </location>
</feature>
<keyword evidence="4" id="KW-1185">Reference proteome</keyword>
<accession>A0A8E2DTA2</accession>
<dbReference type="EMBL" id="KV722337">
    <property type="protein sequence ID" value="OCH95276.1"/>
    <property type="molecule type" value="Genomic_DNA"/>
</dbReference>
<proteinExistence type="predicted"/>
<organism evidence="3 4">
    <name type="scientific">Obba rivulosa</name>
    <dbReference type="NCBI Taxonomy" id="1052685"/>
    <lineage>
        <taxon>Eukaryota</taxon>
        <taxon>Fungi</taxon>
        <taxon>Dikarya</taxon>
        <taxon>Basidiomycota</taxon>
        <taxon>Agaricomycotina</taxon>
        <taxon>Agaricomycetes</taxon>
        <taxon>Polyporales</taxon>
        <taxon>Gelatoporiaceae</taxon>
        <taxon>Obba</taxon>
    </lineage>
</organism>
<feature type="domain" description="C2H2-type" evidence="2">
    <location>
        <begin position="130"/>
        <end position="150"/>
    </location>
</feature>
<name>A0A8E2DTA2_9APHY</name>
<feature type="compositionally biased region" description="Low complexity" evidence="1">
    <location>
        <begin position="66"/>
        <end position="79"/>
    </location>
</feature>
<dbReference type="InterPro" id="IPR013087">
    <property type="entry name" value="Znf_C2H2_type"/>
</dbReference>